<dbReference type="InterPro" id="IPR003439">
    <property type="entry name" value="ABC_transporter-like_ATP-bd"/>
</dbReference>
<keyword evidence="6" id="KW-1185">Reference proteome</keyword>
<dbReference type="CDD" id="cd03230">
    <property type="entry name" value="ABC_DR_subfamily_A"/>
    <property type="match status" value="1"/>
</dbReference>
<evidence type="ECO:0000259" key="4">
    <source>
        <dbReference type="PROSITE" id="PS50893"/>
    </source>
</evidence>
<dbReference type="InterPro" id="IPR051782">
    <property type="entry name" value="ABC_Transporter_VariousFunc"/>
</dbReference>
<dbReference type="SUPFAM" id="SSF52540">
    <property type="entry name" value="P-loop containing nucleoside triphosphate hydrolases"/>
    <property type="match status" value="1"/>
</dbReference>
<dbReference type="RefSeq" id="WP_236338256.1">
    <property type="nucleotide sequence ID" value="NZ_JAKIJS010000003.1"/>
</dbReference>
<sequence>MIELRDVSYGYKSDLVLDKINFEEEDPIITCLWGRNGAGKTTLMKLLAGLNQPQSGDISVMGMAPYNNQEARRNICFIQENQPFNPDWKVRDTIEIAKGFHPNWRKETEEQLLKLFKLPLNKKIKALSKGMKTSLQLVIGLASHAQVTILDEPTNGLDAVVRKQLFKVMLESYENHPRHILLSTHHINEIQPLCESIAVIHNHKILFHQSIDDLRSRGILLTGDQKVINELTENMNILEKENLGHMCRVMIDDLYTEEWKRTSNKYNVTIEKADLQDYLINITNDTEEVLA</sequence>
<feature type="domain" description="ABC transporter" evidence="4">
    <location>
        <begin position="2"/>
        <end position="227"/>
    </location>
</feature>
<dbReference type="SMART" id="SM00382">
    <property type="entry name" value="AAA"/>
    <property type="match status" value="1"/>
</dbReference>
<dbReference type="InterPro" id="IPR003593">
    <property type="entry name" value="AAA+_ATPase"/>
</dbReference>
<keyword evidence="3 5" id="KW-0067">ATP-binding</keyword>
<dbReference type="EMBL" id="JAKIJS010000003">
    <property type="protein sequence ID" value="MCF6139413.1"/>
    <property type="molecule type" value="Genomic_DNA"/>
</dbReference>
<reference evidence="5 6" key="1">
    <citation type="submission" date="2022-01" db="EMBL/GenBank/DDBJ databases">
        <title>Alkalihalobacillus sp. EGI L200015, a novel bacterium isolated from a salt lake sediment.</title>
        <authorList>
            <person name="Gao L."/>
            <person name="Fang B.-Z."/>
            <person name="Li W.-J."/>
        </authorList>
    </citation>
    <scope>NUCLEOTIDE SEQUENCE [LARGE SCALE GENOMIC DNA]</scope>
    <source>
        <strain evidence="5 6">KCTC 12718</strain>
    </source>
</reference>
<dbReference type="Pfam" id="PF00005">
    <property type="entry name" value="ABC_tran"/>
    <property type="match status" value="1"/>
</dbReference>
<dbReference type="Gene3D" id="3.40.50.300">
    <property type="entry name" value="P-loop containing nucleotide triphosphate hydrolases"/>
    <property type="match status" value="1"/>
</dbReference>
<evidence type="ECO:0000256" key="1">
    <source>
        <dbReference type="ARBA" id="ARBA00022448"/>
    </source>
</evidence>
<proteinExistence type="predicted"/>
<dbReference type="GO" id="GO:0005524">
    <property type="term" value="F:ATP binding"/>
    <property type="evidence" value="ECO:0007669"/>
    <property type="project" value="UniProtKB-KW"/>
</dbReference>
<gene>
    <name evidence="5" type="ORF">L2716_16930</name>
</gene>
<dbReference type="PANTHER" id="PTHR42939:SF1">
    <property type="entry name" value="ABC TRANSPORTER ATP-BINDING PROTEIN ALBC-RELATED"/>
    <property type="match status" value="1"/>
</dbReference>
<comment type="caution">
    <text evidence="5">The sequence shown here is derived from an EMBL/GenBank/DDBJ whole genome shotgun (WGS) entry which is preliminary data.</text>
</comment>
<keyword evidence="2" id="KW-0547">Nucleotide-binding</keyword>
<evidence type="ECO:0000313" key="5">
    <source>
        <dbReference type="EMBL" id="MCF6139413.1"/>
    </source>
</evidence>
<evidence type="ECO:0000256" key="3">
    <source>
        <dbReference type="ARBA" id="ARBA00022840"/>
    </source>
</evidence>
<protein>
    <submittedName>
        <fullName evidence="5">ABC transporter ATP-binding protein</fullName>
    </submittedName>
</protein>
<dbReference type="PANTHER" id="PTHR42939">
    <property type="entry name" value="ABC TRANSPORTER ATP-BINDING PROTEIN ALBC-RELATED"/>
    <property type="match status" value="1"/>
</dbReference>
<keyword evidence="1" id="KW-0813">Transport</keyword>
<dbReference type="Proteomes" id="UP001649381">
    <property type="component" value="Unassembled WGS sequence"/>
</dbReference>
<dbReference type="PROSITE" id="PS50893">
    <property type="entry name" value="ABC_TRANSPORTER_2"/>
    <property type="match status" value="1"/>
</dbReference>
<dbReference type="InterPro" id="IPR027417">
    <property type="entry name" value="P-loop_NTPase"/>
</dbReference>
<evidence type="ECO:0000256" key="2">
    <source>
        <dbReference type="ARBA" id="ARBA00022741"/>
    </source>
</evidence>
<name>A0ABS9H6B1_9BACL</name>
<evidence type="ECO:0000313" key="6">
    <source>
        <dbReference type="Proteomes" id="UP001649381"/>
    </source>
</evidence>
<accession>A0ABS9H6B1</accession>
<organism evidence="5 6">
    <name type="scientific">Pseudalkalibacillus berkeleyi</name>
    <dbReference type="NCBI Taxonomy" id="1069813"/>
    <lineage>
        <taxon>Bacteria</taxon>
        <taxon>Bacillati</taxon>
        <taxon>Bacillota</taxon>
        <taxon>Bacilli</taxon>
        <taxon>Bacillales</taxon>
        <taxon>Fictibacillaceae</taxon>
        <taxon>Pseudalkalibacillus</taxon>
    </lineage>
</organism>